<name>A0ABN3Q351_9ACTN</name>
<dbReference type="EMBL" id="BAAARJ010000008">
    <property type="protein sequence ID" value="GAA2613714.1"/>
    <property type="molecule type" value="Genomic_DNA"/>
</dbReference>
<keyword evidence="1" id="KW-0472">Membrane</keyword>
<evidence type="ECO:0000313" key="2">
    <source>
        <dbReference type="EMBL" id="GAA2613714.1"/>
    </source>
</evidence>
<keyword evidence="3" id="KW-1185">Reference proteome</keyword>
<reference evidence="2 3" key="1">
    <citation type="journal article" date="2019" name="Int. J. Syst. Evol. Microbiol.">
        <title>The Global Catalogue of Microorganisms (GCM) 10K type strain sequencing project: providing services to taxonomists for standard genome sequencing and annotation.</title>
        <authorList>
            <consortium name="The Broad Institute Genomics Platform"/>
            <consortium name="The Broad Institute Genome Sequencing Center for Infectious Disease"/>
            <person name="Wu L."/>
            <person name="Ma J."/>
        </authorList>
    </citation>
    <scope>NUCLEOTIDE SEQUENCE [LARGE SCALE GENOMIC DNA]</scope>
    <source>
        <strain evidence="2 3">JCM 16373</strain>
    </source>
</reference>
<evidence type="ECO:0000313" key="3">
    <source>
        <dbReference type="Proteomes" id="UP001501447"/>
    </source>
</evidence>
<organism evidence="2 3">
    <name type="scientific">Streptomyces axinellae</name>
    <dbReference type="NCBI Taxonomy" id="552788"/>
    <lineage>
        <taxon>Bacteria</taxon>
        <taxon>Bacillati</taxon>
        <taxon>Actinomycetota</taxon>
        <taxon>Actinomycetes</taxon>
        <taxon>Kitasatosporales</taxon>
        <taxon>Streptomycetaceae</taxon>
        <taxon>Streptomyces</taxon>
    </lineage>
</organism>
<feature type="transmembrane region" description="Helical" evidence="1">
    <location>
        <begin position="77"/>
        <end position="98"/>
    </location>
</feature>
<dbReference type="Proteomes" id="UP001501447">
    <property type="component" value="Unassembled WGS sequence"/>
</dbReference>
<protein>
    <submittedName>
        <fullName evidence="2">Uncharacterized protein</fullName>
    </submittedName>
</protein>
<comment type="caution">
    <text evidence="2">The sequence shown here is derived from an EMBL/GenBank/DDBJ whole genome shotgun (WGS) entry which is preliminary data.</text>
</comment>
<keyword evidence="1" id="KW-0812">Transmembrane</keyword>
<keyword evidence="1" id="KW-1133">Transmembrane helix</keyword>
<feature type="transmembrane region" description="Helical" evidence="1">
    <location>
        <begin position="26"/>
        <end position="53"/>
    </location>
</feature>
<accession>A0ABN3Q351</accession>
<proteinExistence type="predicted"/>
<gene>
    <name evidence="2" type="ORF">GCM10009863_29310</name>
</gene>
<evidence type="ECO:0000256" key="1">
    <source>
        <dbReference type="SAM" id="Phobius"/>
    </source>
</evidence>
<sequence length="226" mass="23436">MRGAVPGTVRVKAVRGRRRRATRRELLVGVPLGTFALVVMFAVPTVALTYAAVGTDAPFLVNAAGPAKGPAPTSDRVAGAVIGGLWAAALVALFGFAVPRRLGPPGLTVDERGAWLGRGRHRQQLLAWRDIAAVAVVPADRAGQDPLVRAGLARAPYLDLYPAAKADGDPGTPLGSRLVTADPAAAGLRGRRYVIELDAAAQNLDALSRAVDHFAPGKRLTGPAPD</sequence>